<name>A0A6J4UG36_9BACT</name>
<feature type="transmembrane region" description="Helical" evidence="1">
    <location>
        <begin position="124"/>
        <end position="154"/>
    </location>
</feature>
<organism evidence="2">
    <name type="scientific">uncultured Thermomicrobiales bacterium</name>
    <dbReference type="NCBI Taxonomy" id="1645740"/>
    <lineage>
        <taxon>Bacteria</taxon>
        <taxon>Pseudomonadati</taxon>
        <taxon>Thermomicrobiota</taxon>
        <taxon>Thermomicrobia</taxon>
        <taxon>Thermomicrobiales</taxon>
        <taxon>environmental samples</taxon>
    </lineage>
</organism>
<protein>
    <recommendedName>
        <fullName evidence="3">Transmembrane protein</fullName>
    </recommendedName>
</protein>
<dbReference type="AlphaFoldDB" id="A0A6J4UG36"/>
<dbReference type="EMBL" id="CADCWF010000092">
    <property type="protein sequence ID" value="CAA9548392.1"/>
    <property type="molecule type" value="Genomic_DNA"/>
</dbReference>
<feature type="transmembrane region" description="Helical" evidence="1">
    <location>
        <begin position="27"/>
        <end position="44"/>
    </location>
</feature>
<evidence type="ECO:0008006" key="3">
    <source>
        <dbReference type="Google" id="ProtNLM"/>
    </source>
</evidence>
<evidence type="ECO:0000256" key="1">
    <source>
        <dbReference type="SAM" id="Phobius"/>
    </source>
</evidence>
<feature type="transmembrane region" description="Helical" evidence="1">
    <location>
        <begin position="202"/>
        <end position="224"/>
    </location>
</feature>
<feature type="transmembrane region" description="Helical" evidence="1">
    <location>
        <begin position="51"/>
        <end position="70"/>
    </location>
</feature>
<keyword evidence="1" id="KW-0472">Membrane</keyword>
<proteinExistence type="predicted"/>
<dbReference type="InterPro" id="IPR009781">
    <property type="entry name" value="DUF1345"/>
</dbReference>
<feature type="transmembrane region" description="Helical" evidence="1">
    <location>
        <begin position="90"/>
        <end position="112"/>
    </location>
</feature>
<sequence>MDPATVGRRRLDQLMGIGPGVNWRRNLLAAATTGTVVFAVLGAIDDVMFRLMAAWTGGLIATLVATWTFILRSTPDEARAKARAADPGGAGILAVFVAASLSGLLGAIVVVARPETANSRFLNGFDLWLALVSVAAGWFVMQTAFALHYAQLYWGGAEPGGLSFPGEPPDDVDFAYFAFGVGMTFQVADVTTTSTSMRRTVLIHATLSFVYNSAILALTINLLAGRF</sequence>
<evidence type="ECO:0000313" key="2">
    <source>
        <dbReference type="EMBL" id="CAA9548392.1"/>
    </source>
</evidence>
<dbReference type="Pfam" id="PF07077">
    <property type="entry name" value="DUF1345"/>
    <property type="match status" value="1"/>
</dbReference>
<reference evidence="2" key="1">
    <citation type="submission" date="2020-02" db="EMBL/GenBank/DDBJ databases">
        <authorList>
            <person name="Meier V. D."/>
        </authorList>
    </citation>
    <scope>NUCLEOTIDE SEQUENCE</scope>
    <source>
        <strain evidence="2">AVDCRST_MAG59</strain>
    </source>
</reference>
<keyword evidence="1" id="KW-1133">Transmembrane helix</keyword>
<accession>A0A6J4UG36</accession>
<gene>
    <name evidence="2" type="ORF">AVDCRST_MAG59-1542</name>
</gene>
<keyword evidence="1" id="KW-0812">Transmembrane</keyword>